<dbReference type="GO" id="GO:0016491">
    <property type="term" value="F:oxidoreductase activity"/>
    <property type="evidence" value="ECO:0007669"/>
    <property type="project" value="InterPro"/>
</dbReference>
<evidence type="ECO:0000313" key="9">
    <source>
        <dbReference type="EMBL" id="AZF78008.1"/>
    </source>
</evidence>
<accession>A0A0E3K027</accession>
<dbReference type="EMBL" id="CP033240">
    <property type="protein sequence ID" value="AZF80612.1"/>
    <property type="molecule type" value="Genomic_DNA"/>
</dbReference>
<dbReference type="Proteomes" id="UP000278715">
    <property type="component" value="Chromosome"/>
</dbReference>
<feature type="domain" description="Oxidoreductase molybdopterin-binding" evidence="1">
    <location>
        <begin position="52"/>
        <end position="198"/>
    </location>
</feature>
<dbReference type="PANTHER" id="PTHR43032">
    <property type="entry name" value="PROTEIN-METHIONINE-SULFOXIDE REDUCTASE"/>
    <property type="match status" value="1"/>
</dbReference>
<dbReference type="Proteomes" id="UP000076770">
    <property type="component" value="Chromosome i"/>
</dbReference>
<name>A0A0E3K027_SACSO</name>
<dbReference type="PATRIC" id="fig|2287.6.peg.660"/>
<dbReference type="EMBL" id="CP033237">
    <property type="protein sequence ID" value="AZF72775.1"/>
    <property type="molecule type" value="Genomic_DNA"/>
</dbReference>
<dbReference type="OrthoDB" id="24039at2157"/>
<gene>
    <name evidence="12" type="ORF">HFC64_09535</name>
    <name evidence="13" type="ORF">SSOP1_2923</name>
    <name evidence="4" type="ORF">SULA_0633</name>
    <name evidence="2" type="ORF">SULB_0635</name>
    <name evidence="3" type="ORF">SULC_0633</name>
    <name evidence="5" type="ORF">SULG_03240</name>
    <name evidence="6" type="ORF">SULH_03240</name>
    <name evidence="7" type="ORF">SULI_03240</name>
    <name evidence="8" type="ORF">SULM_03240</name>
    <name evidence="9" type="ORF">SULN_03240</name>
    <name evidence="10" type="ORF">SULO_03250</name>
    <name evidence="11" type="ORF">SULZ_03285</name>
</gene>
<evidence type="ECO:0000313" key="22">
    <source>
        <dbReference type="Proteomes" id="UP000275843"/>
    </source>
</evidence>
<dbReference type="GeneID" id="1452855"/>
<proteinExistence type="predicted"/>
<evidence type="ECO:0000313" key="17">
    <source>
        <dbReference type="Proteomes" id="UP000076770"/>
    </source>
</evidence>
<dbReference type="Proteomes" id="UP000282269">
    <property type="component" value="Chromosome"/>
</dbReference>
<dbReference type="Proteomes" id="UP000033106">
    <property type="component" value="Chromosome"/>
</dbReference>
<dbReference type="EMBL" id="CP011057">
    <property type="protein sequence ID" value="AKA78417.1"/>
    <property type="molecule type" value="Genomic_DNA"/>
</dbReference>
<evidence type="ECO:0000313" key="25">
    <source>
        <dbReference type="Proteomes" id="UP000594632"/>
    </source>
</evidence>
<evidence type="ECO:0000313" key="2">
    <source>
        <dbReference type="EMBL" id="AKA73027.1"/>
    </source>
</evidence>
<evidence type="ECO:0000313" key="23">
    <source>
        <dbReference type="Proteomes" id="UP000278715"/>
    </source>
</evidence>
<reference evidence="13" key="3">
    <citation type="submission" date="2016-04" db="EMBL/GenBank/DDBJ databases">
        <authorList>
            <person name="Evans L.H."/>
            <person name="Alamgir A."/>
            <person name="Owens N."/>
            <person name="Weber N.D."/>
            <person name="Virtaneva K."/>
            <person name="Barbian K."/>
            <person name="Babar A."/>
            <person name="Rosenke K."/>
        </authorList>
    </citation>
    <scope>NUCLEOTIDE SEQUENCE</scope>
    <source>
        <strain evidence="13">P1</strain>
    </source>
</reference>
<dbReference type="EMBL" id="CP011055">
    <property type="protein sequence ID" value="AKA73027.1"/>
    <property type="molecule type" value="Genomic_DNA"/>
</dbReference>
<dbReference type="PANTHER" id="PTHR43032:SF4">
    <property type="entry name" value="OXIDOREDUCTASE MOLYBDOPTERIN-BINDING DOMAIN-CONTAINING PROTEIN"/>
    <property type="match status" value="1"/>
</dbReference>
<dbReference type="OMA" id="GWPVTHY"/>
<dbReference type="EMBL" id="CP033239">
    <property type="protein sequence ID" value="AZF78008.1"/>
    <property type="molecule type" value="Genomic_DNA"/>
</dbReference>
<dbReference type="PRINTS" id="PR00407">
    <property type="entry name" value="EUMOPTERIN"/>
</dbReference>
<dbReference type="EMBL" id="CP033236">
    <property type="protein sequence ID" value="AZF70155.1"/>
    <property type="molecule type" value="Genomic_DNA"/>
</dbReference>
<evidence type="ECO:0000313" key="20">
    <source>
        <dbReference type="Proteomes" id="UP000273194"/>
    </source>
</evidence>
<dbReference type="GeneID" id="44128574"/>
<dbReference type="SUPFAM" id="SSF56524">
    <property type="entry name" value="Oxidoreductase molybdopterin-binding domain"/>
    <property type="match status" value="1"/>
</dbReference>
<evidence type="ECO:0000313" key="12">
    <source>
        <dbReference type="EMBL" id="QPG50030.1"/>
    </source>
</evidence>
<dbReference type="InterPro" id="IPR036374">
    <property type="entry name" value="OxRdtase_Mopterin-bd_sf"/>
</dbReference>
<dbReference type="CDD" id="cd00321">
    <property type="entry name" value="SO_family_Moco"/>
    <property type="match status" value="1"/>
</dbReference>
<reference evidence="18 19" key="4">
    <citation type="journal article" date="2018" name="Proc. Natl. Acad. Sci. U.S.A.">
        <title>Nonmutational mechanism of inheritance in the Archaeon Sulfolobus solfataricus.</title>
        <authorList>
            <person name="Payne S."/>
            <person name="McCarthy S."/>
            <person name="Johnson T."/>
            <person name="North E."/>
            <person name="Blum P."/>
        </authorList>
    </citation>
    <scope>NUCLEOTIDE SEQUENCE [LARGE SCALE GENOMIC DNA]</scope>
    <source>
        <strain evidence="6 18">SARC-H</strain>
        <strain evidence="7 22">SARC-I</strain>
        <strain evidence="9 23">SARC-N</strain>
        <strain evidence="10 24">SARC-O</strain>
        <strain evidence="11 19">SUL120</strain>
        <strain evidence="5 20">SULG</strain>
        <strain evidence="8 21">SULM</strain>
    </source>
</reference>
<dbReference type="Proteomes" id="UP000275843">
    <property type="component" value="Chromosome"/>
</dbReference>
<dbReference type="Proteomes" id="UP000273443">
    <property type="component" value="Chromosome"/>
</dbReference>
<dbReference type="PROSITE" id="PS51318">
    <property type="entry name" value="TAT"/>
    <property type="match status" value="1"/>
</dbReference>
<dbReference type="KEGG" id="ssof:SULC_0633"/>
<dbReference type="InterPro" id="IPR000572">
    <property type="entry name" value="OxRdtase_Mopterin-bd_dom"/>
</dbReference>
<evidence type="ECO:0000259" key="1">
    <source>
        <dbReference type="Pfam" id="PF00174"/>
    </source>
</evidence>
<evidence type="ECO:0000313" key="16">
    <source>
        <dbReference type="Proteomes" id="UP000033106"/>
    </source>
</evidence>
<reference evidence="12 25" key="6">
    <citation type="journal article" date="2020" name="Nat. Commun.">
        <title>The structures of two archaeal type IV pili illuminate evolutionary relationships.</title>
        <authorList>
            <person name="Wang F."/>
            <person name="Baquero D.P."/>
            <person name="Su Z."/>
            <person name="Beltran L.C."/>
            <person name="Prangishvili D."/>
            <person name="Krupovic M."/>
            <person name="Egelman E.H."/>
        </authorList>
    </citation>
    <scope>NUCLEOTIDE SEQUENCE [LARGE SCALE GENOMIC DNA]</scope>
    <source>
        <strain evidence="12 25">POZ149</strain>
    </source>
</reference>
<evidence type="ECO:0000313" key="13">
    <source>
        <dbReference type="EMBL" id="SAI86477.1"/>
    </source>
</evidence>
<evidence type="ECO:0000313" key="14">
    <source>
        <dbReference type="Proteomes" id="UP000033057"/>
    </source>
</evidence>
<dbReference type="EMBL" id="CP050869">
    <property type="protein sequence ID" value="QPG50030.1"/>
    <property type="molecule type" value="Genomic_DNA"/>
</dbReference>
<evidence type="ECO:0000313" key="11">
    <source>
        <dbReference type="EMBL" id="AZF83220.1"/>
    </source>
</evidence>
<dbReference type="EMBL" id="CP033235">
    <property type="protein sequence ID" value="AZF67535.1"/>
    <property type="molecule type" value="Genomic_DNA"/>
</dbReference>
<protein>
    <submittedName>
        <fullName evidence="4 12">Oxidoreductase</fullName>
    </submittedName>
</protein>
<dbReference type="Proteomes" id="UP000594632">
    <property type="component" value="Chromosome"/>
</dbReference>
<evidence type="ECO:0000313" key="3">
    <source>
        <dbReference type="EMBL" id="AKA75725.1"/>
    </source>
</evidence>
<dbReference type="Proteomes" id="UP000033085">
    <property type="component" value="Chromosome"/>
</dbReference>
<dbReference type="KEGG" id="ssoa:SULA_0633"/>
<evidence type="ECO:0000313" key="19">
    <source>
        <dbReference type="Proteomes" id="UP000269431"/>
    </source>
</evidence>
<evidence type="ECO:0000313" key="5">
    <source>
        <dbReference type="EMBL" id="AZF67535.1"/>
    </source>
</evidence>
<dbReference type="AlphaFoldDB" id="A0A0E3K027"/>
<dbReference type="RefSeq" id="WP_009989015.1">
    <property type="nucleotide sequence ID" value="NZ_CP011055.2"/>
</dbReference>
<reference evidence="14 15" key="1">
    <citation type="journal article" date="2015" name="Genome Announc.">
        <title>Complete Genome Sequence of Sulfolobus solfataricus Strain 98/2 and Evolved Derivatives.</title>
        <authorList>
            <person name="McCarthy S."/>
            <person name="Gradnigo J."/>
            <person name="Johnson T."/>
            <person name="Payne S."/>
            <person name="Lipzen A."/>
            <person name="Martin J."/>
            <person name="Schackwitz W."/>
            <person name="Moriyama E."/>
            <person name="Blum P."/>
        </authorList>
    </citation>
    <scope>NUCLEOTIDE SEQUENCE [LARGE SCALE GENOMIC DNA]</scope>
    <source>
        <strain evidence="14">98/2 SULC</strain>
        <strain evidence="2">SARC-B</strain>
        <strain evidence="3">SARC-C</strain>
        <strain evidence="4 16">SULA</strain>
        <strain evidence="15">SULB</strain>
    </source>
</reference>
<sequence>MRLTNRRDFLKLLLISSSLLVLGRLSISEMQHAQNGLTPFGSWYVVQYSQIVPDIMLNNYVLTVDGEIENPLKLTYQDLLNMPSIEVKDTIQCVSDPYFLRANVLWKGIPLSYVIDMVKPKSNVIKVVGYGADGYTADLPIEKAKEPNVLIAYMADDKPLPQVHGYPVRLVVPGWWGYTYVKWLVRLHFTSKNILGYWESLGYPDYAKK</sequence>
<dbReference type="Gene3D" id="3.90.420.10">
    <property type="entry name" value="Oxidoreductase, molybdopterin-binding domain"/>
    <property type="match status" value="1"/>
</dbReference>
<reference evidence="17" key="2">
    <citation type="submission" date="2016-04" db="EMBL/GenBank/DDBJ databases">
        <authorList>
            <person name="Shah S.A."/>
            <person name="Garrett R.A."/>
        </authorList>
    </citation>
    <scope>NUCLEOTIDE SEQUENCE [LARGE SCALE GENOMIC DNA]</scope>
    <source>
        <strain evidence="17">ATCC 35091 / DSM 1616 / JCM 8930 / NBRC 15331 / P1</strain>
    </source>
</reference>
<dbReference type="EMBL" id="CP033241">
    <property type="protein sequence ID" value="AZF83220.1"/>
    <property type="molecule type" value="Genomic_DNA"/>
</dbReference>
<dbReference type="Pfam" id="PF00174">
    <property type="entry name" value="Oxidored_molyb"/>
    <property type="match status" value="1"/>
</dbReference>
<dbReference type="Proteomes" id="UP000273194">
    <property type="component" value="Chromosome"/>
</dbReference>
<dbReference type="EMBL" id="CP011056">
    <property type="protein sequence ID" value="AKA75725.1"/>
    <property type="molecule type" value="Genomic_DNA"/>
</dbReference>
<dbReference type="KEGG" id="ssol:SULB_0635"/>
<evidence type="ECO:0000313" key="8">
    <source>
        <dbReference type="EMBL" id="AZF75399.1"/>
    </source>
</evidence>
<evidence type="ECO:0000313" key="4">
    <source>
        <dbReference type="EMBL" id="AKA78417.1"/>
    </source>
</evidence>
<evidence type="ECO:0000313" key="10">
    <source>
        <dbReference type="EMBL" id="AZF80612.1"/>
    </source>
</evidence>
<dbReference type="EMBL" id="CP033238">
    <property type="protein sequence ID" value="AZF75399.1"/>
    <property type="molecule type" value="Genomic_DNA"/>
</dbReference>
<organism evidence="4 16">
    <name type="scientific">Saccharolobus solfataricus</name>
    <name type="common">Sulfolobus solfataricus</name>
    <dbReference type="NCBI Taxonomy" id="2287"/>
    <lineage>
        <taxon>Archaea</taxon>
        <taxon>Thermoproteota</taxon>
        <taxon>Thermoprotei</taxon>
        <taxon>Sulfolobales</taxon>
        <taxon>Sulfolobaceae</taxon>
        <taxon>Saccharolobus</taxon>
    </lineage>
</organism>
<evidence type="ECO:0000313" key="15">
    <source>
        <dbReference type="Proteomes" id="UP000033085"/>
    </source>
</evidence>
<evidence type="ECO:0000313" key="18">
    <source>
        <dbReference type="Proteomes" id="UP000267993"/>
    </source>
</evidence>
<dbReference type="Proteomes" id="UP000267993">
    <property type="component" value="Chromosome"/>
</dbReference>
<dbReference type="Proteomes" id="UP000269431">
    <property type="component" value="Chromosome"/>
</dbReference>
<evidence type="ECO:0000313" key="7">
    <source>
        <dbReference type="EMBL" id="AZF72775.1"/>
    </source>
</evidence>
<evidence type="ECO:0000313" key="21">
    <source>
        <dbReference type="Proteomes" id="UP000273443"/>
    </source>
</evidence>
<dbReference type="InterPro" id="IPR006311">
    <property type="entry name" value="TAT_signal"/>
</dbReference>
<evidence type="ECO:0000313" key="6">
    <source>
        <dbReference type="EMBL" id="AZF70155.1"/>
    </source>
</evidence>
<evidence type="ECO:0000313" key="24">
    <source>
        <dbReference type="Proteomes" id="UP000282269"/>
    </source>
</evidence>
<dbReference type="Proteomes" id="UP000033057">
    <property type="component" value="Chromosome"/>
</dbReference>
<dbReference type="EMBL" id="LT549890">
    <property type="protein sequence ID" value="SAI86477.1"/>
    <property type="molecule type" value="Genomic_DNA"/>
</dbReference>
<reference evidence="4" key="5">
    <citation type="submission" date="2018-10" db="EMBL/GenBank/DDBJ databases">
        <authorList>
            <person name="McCarthy S."/>
            <person name="Gradnigo J."/>
            <person name="Johnson T."/>
            <person name="Payne S."/>
            <person name="Lipzen A."/>
            <person name="Schackwitz W."/>
            <person name="Martin J."/>
            <person name="Moriyama E."/>
            <person name="Blum P."/>
        </authorList>
    </citation>
    <scope>NUCLEOTIDE SEQUENCE</scope>
    <source>
        <strain evidence="2">SARC-B</strain>
        <strain evidence="3">SARC-C</strain>
        <strain evidence="4">SULA</strain>
    </source>
</reference>
<dbReference type="InterPro" id="IPR008335">
    <property type="entry name" value="Mopterin_OxRdtase_euk"/>
</dbReference>